<feature type="repeat" description="TPR" evidence="1">
    <location>
        <begin position="465"/>
        <end position="498"/>
    </location>
</feature>
<evidence type="ECO:0000256" key="1">
    <source>
        <dbReference type="PROSITE-ProRule" id="PRU00339"/>
    </source>
</evidence>
<dbReference type="InterPro" id="IPR011990">
    <property type="entry name" value="TPR-like_helical_dom_sf"/>
</dbReference>
<dbReference type="PROSITE" id="PS50005">
    <property type="entry name" value="TPR"/>
    <property type="match status" value="1"/>
</dbReference>
<evidence type="ECO:0000313" key="2">
    <source>
        <dbReference type="EMBL" id="MFB9464789.1"/>
    </source>
</evidence>
<protein>
    <submittedName>
        <fullName evidence="2">Tetratricopeptide repeat protein</fullName>
    </submittedName>
</protein>
<proteinExistence type="predicted"/>
<name>A0ABV5N3B0_9ACTN</name>
<dbReference type="InterPro" id="IPR019734">
    <property type="entry name" value="TPR_rpt"/>
</dbReference>
<dbReference type="Pfam" id="PF13424">
    <property type="entry name" value="TPR_12"/>
    <property type="match status" value="2"/>
</dbReference>
<dbReference type="PANTHER" id="PTHR47691">
    <property type="entry name" value="REGULATOR-RELATED"/>
    <property type="match status" value="1"/>
</dbReference>
<comment type="caution">
    <text evidence="2">The sequence shown here is derived from an EMBL/GenBank/DDBJ whole genome shotgun (WGS) entry which is preliminary data.</text>
</comment>
<evidence type="ECO:0000313" key="3">
    <source>
        <dbReference type="Proteomes" id="UP001589709"/>
    </source>
</evidence>
<dbReference type="SUPFAM" id="SSF48452">
    <property type="entry name" value="TPR-like"/>
    <property type="match status" value="2"/>
</dbReference>
<dbReference type="Gene3D" id="1.25.40.10">
    <property type="entry name" value="Tetratricopeptide repeat domain"/>
    <property type="match status" value="1"/>
</dbReference>
<dbReference type="EMBL" id="JBHMCY010000035">
    <property type="protein sequence ID" value="MFB9464789.1"/>
    <property type="molecule type" value="Genomic_DNA"/>
</dbReference>
<dbReference type="PRINTS" id="PR00364">
    <property type="entry name" value="DISEASERSIST"/>
</dbReference>
<dbReference type="Proteomes" id="UP001589709">
    <property type="component" value="Unassembled WGS sequence"/>
</dbReference>
<keyword evidence="3" id="KW-1185">Reference proteome</keyword>
<dbReference type="SMART" id="SM00028">
    <property type="entry name" value="TPR"/>
    <property type="match status" value="5"/>
</dbReference>
<dbReference type="PANTHER" id="PTHR47691:SF3">
    <property type="entry name" value="HTH-TYPE TRANSCRIPTIONAL REGULATOR RV0890C-RELATED"/>
    <property type="match status" value="1"/>
</dbReference>
<dbReference type="InterPro" id="IPR027417">
    <property type="entry name" value="P-loop_NTPase"/>
</dbReference>
<dbReference type="Gene3D" id="3.40.50.300">
    <property type="entry name" value="P-loop containing nucleotide triphosphate hydrolases"/>
    <property type="match status" value="1"/>
</dbReference>
<organism evidence="2 3">
    <name type="scientific">Streptomyces cinereospinus</name>
    <dbReference type="NCBI Taxonomy" id="285561"/>
    <lineage>
        <taxon>Bacteria</taxon>
        <taxon>Bacillati</taxon>
        <taxon>Actinomycetota</taxon>
        <taxon>Actinomycetes</taxon>
        <taxon>Kitasatosporales</taxon>
        <taxon>Streptomycetaceae</taxon>
        <taxon>Streptomyces</taxon>
    </lineage>
</organism>
<gene>
    <name evidence="2" type="ORF">ACFF45_19275</name>
</gene>
<reference evidence="2 3" key="1">
    <citation type="submission" date="2024-09" db="EMBL/GenBank/DDBJ databases">
        <authorList>
            <person name="Sun Q."/>
            <person name="Mori K."/>
        </authorList>
    </citation>
    <scope>NUCLEOTIDE SEQUENCE [LARGE SCALE GENOMIC DNA]</scope>
    <source>
        <strain evidence="2 3">JCM 6917</strain>
    </source>
</reference>
<keyword evidence="1" id="KW-0802">TPR repeat</keyword>
<sequence length="675" mass="73384">MSGRPGSVHGPVPVATAALPAVPAGFTGREEDLARLLPVLDPAAESDLPVVICAVSGLGGIGKTSLALCAAHRAVRAGWFPGGTLFVDFRGYDDDPVTAEQALLALLDGLGVRGDQLPRTPSAQYALYRRLLAEERRSMLLVFDNASDPAQLTPLVPGTDHHRVLITSRDRLTELDARLLRLDVLKPQEAADLIERSLRLSDEADDRAAVEPEAVGELALLCGHHPLALRIAAGMLRKRWYRSVASLVAELRRAEDRTQALGVRPVFDVAYGQLPPAQARLLRLLSVAPTPEVGTEVAVALAGRAEEETLTLLEGLASAHLVTPVRAGGDVRWRLHDLVRAFGAGVAAEDAELREERERARERLLACYRRWADAADDRLRWLPGLPEPERFADRAQALAWLDGERAGLVAAVHWAGEQRYARGAVALAECLGVYLRWRRYFDDAITVAGLAQEAAHQARDTHAEAAAWNNLGLARRRADQAEEAVEALTRARDLCRSTRDRQGEADAWNNLGNALHDLGRAEDAIDAHTRARDLYRAVKDRHGEADAWNNLGNALDGAGRTEDAIDAHTRARDLYREVGDRHGEGTAWANLGGCLEETGRTDEAIEAFGKDLEICHAFEDWYGAGQTLVNLALVHARTHRPAEARTYYLDAADAYARAAAPAEAAAARSFADALT</sequence>
<dbReference type="RefSeq" id="WP_381347582.1">
    <property type="nucleotide sequence ID" value="NZ_JBHMCY010000035.1"/>
</dbReference>
<accession>A0ABV5N3B0</accession>
<dbReference type="SUPFAM" id="SSF52540">
    <property type="entry name" value="P-loop containing nucleoside triphosphate hydrolases"/>
    <property type="match status" value="1"/>
</dbReference>